<feature type="domain" description="DUF8021" evidence="2">
    <location>
        <begin position="34"/>
        <end position="141"/>
    </location>
</feature>
<dbReference type="InterPro" id="IPR058334">
    <property type="entry name" value="DUF8021"/>
</dbReference>
<dbReference type="EMBL" id="PSZD01000009">
    <property type="protein sequence ID" value="PPJ27659.1"/>
    <property type="molecule type" value="Genomic_DNA"/>
</dbReference>
<evidence type="ECO:0000313" key="4">
    <source>
        <dbReference type="Proteomes" id="UP000238356"/>
    </source>
</evidence>
<sequence length="146" mass="15155">MGMKHVAVISGAVAAALNAGVGMAAAAPNPADTPRQAVARAYIDALVSHDASAVPFAPDATRVEAGLKTGYSGPQLTQELNHGVQYSVIQDIRDLRMTECGDVVTARYLLDSGVAGVRLMTVDITETFVIPDGTIHTINATIDPVV</sequence>
<dbReference type="Gene3D" id="3.10.450.50">
    <property type="match status" value="1"/>
</dbReference>
<evidence type="ECO:0000259" key="2">
    <source>
        <dbReference type="Pfam" id="PF26061"/>
    </source>
</evidence>
<organism evidence="3 4">
    <name type="scientific">Nocardia nova</name>
    <dbReference type="NCBI Taxonomy" id="37330"/>
    <lineage>
        <taxon>Bacteria</taxon>
        <taxon>Bacillati</taxon>
        <taxon>Actinomycetota</taxon>
        <taxon>Actinomycetes</taxon>
        <taxon>Mycobacteriales</taxon>
        <taxon>Nocardiaceae</taxon>
        <taxon>Nocardia</taxon>
    </lineage>
</organism>
<feature type="chain" id="PRO_5015484414" description="DUF8021 domain-containing protein" evidence="1">
    <location>
        <begin position="27"/>
        <end position="146"/>
    </location>
</feature>
<keyword evidence="1" id="KW-0732">Signal</keyword>
<keyword evidence="4" id="KW-1185">Reference proteome</keyword>
<dbReference type="Proteomes" id="UP000238356">
    <property type="component" value="Unassembled WGS sequence"/>
</dbReference>
<reference evidence="3 4" key="1">
    <citation type="submission" date="2018-02" db="EMBL/GenBank/DDBJ databases">
        <title>8 Nocardia nova and 1 Nocardia cyriacigeorgica strain used for evolution to TMP-SMX.</title>
        <authorList>
            <person name="Mehta H."/>
            <person name="Weng J."/>
            <person name="Shamoo Y."/>
        </authorList>
    </citation>
    <scope>NUCLEOTIDE SEQUENCE [LARGE SCALE GENOMIC DNA]</scope>
    <source>
        <strain evidence="3 4">BAA2227</strain>
    </source>
</reference>
<comment type="caution">
    <text evidence="3">The sequence shown here is derived from an EMBL/GenBank/DDBJ whole genome shotgun (WGS) entry which is preliminary data.</text>
</comment>
<protein>
    <recommendedName>
        <fullName evidence="2">DUF8021 domain-containing protein</fullName>
    </recommendedName>
</protein>
<name>A0A2S6A5K0_9NOCA</name>
<evidence type="ECO:0000313" key="3">
    <source>
        <dbReference type="EMBL" id="PPJ27659.1"/>
    </source>
</evidence>
<proteinExistence type="predicted"/>
<feature type="signal peptide" evidence="1">
    <location>
        <begin position="1"/>
        <end position="26"/>
    </location>
</feature>
<accession>A0A2S6A5K0</accession>
<gene>
    <name evidence="3" type="ORF">C5F51_16665</name>
</gene>
<evidence type="ECO:0000256" key="1">
    <source>
        <dbReference type="SAM" id="SignalP"/>
    </source>
</evidence>
<dbReference type="AlphaFoldDB" id="A0A2S6A5K0"/>
<dbReference type="Pfam" id="PF26061">
    <property type="entry name" value="DUF8021"/>
    <property type="match status" value="1"/>
</dbReference>